<comment type="caution">
    <text evidence="1">The sequence shown here is derived from an EMBL/GenBank/DDBJ whole genome shotgun (WGS) entry which is preliminary data.</text>
</comment>
<sequence>MRTGEGLTLGRLPLMSFRLGTSPNWFKEPQFCHVDTFFYGITRKKLSSCGQHFNLGEYGFSLFSSIFRFSSYICAYWVSIWANKDLLCQWPVARCYTSTNCFRWSMIFILFSLSVA</sequence>
<keyword evidence="2" id="KW-1185">Reference proteome</keyword>
<evidence type="ECO:0000313" key="1">
    <source>
        <dbReference type="EMBL" id="KAJ6853051.1"/>
    </source>
</evidence>
<dbReference type="GO" id="GO:0016301">
    <property type="term" value="F:kinase activity"/>
    <property type="evidence" value="ECO:0007669"/>
    <property type="project" value="UniProtKB-KW"/>
</dbReference>
<gene>
    <name evidence="1" type="ORF">M6B38_252150</name>
</gene>
<keyword evidence="1" id="KW-0808">Transferase</keyword>
<accession>A0AAX6IJ57</accession>
<reference evidence="1" key="1">
    <citation type="journal article" date="2023" name="GigaByte">
        <title>Genome assembly of the bearded iris, Iris pallida Lam.</title>
        <authorList>
            <person name="Bruccoleri R.E."/>
            <person name="Oakeley E.J."/>
            <person name="Faust A.M.E."/>
            <person name="Altorfer M."/>
            <person name="Dessus-Babus S."/>
            <person name="Burckhardt D."/>
            <person name="Oertli M."/>
            <person name="Naumann U."/>
            <person name="Petersen F."/>
            <person name="Wong J."/>
        </authorList>
    </citation>
    <scope>NUCLEOTIDE SEQUENCE</scope>
    <source>
        <strain evidence="1">GSM-AAB239-AS_SAM_17_03QT</strain>
    </source>
</reference>
<protein>
    <submittedName>
        <fullName evidence="1">Cyclin-dependent kinase B1-1</fullName>
    </submittedName>
</protein>
<reference evidence="1" key="2">
    <citation type="submission" date="2023-04" db="EMBL/GenBank/DDBJ databases">
        <authorList>
            <person name="Bruccoleri R.E."/>
            <person name="Oakeley E.J."/>
            <person name="Faust A.-M."/>
            <person name="Dessus-Babus S."/>
            <person name="Altorfer M."/>
            <person name="Burckhardt D."/>
            <person name="Oertli M."/>
            <person name="Naumann U."/>
            <person name="Petersen F."/>
            <person name="Wong J."/>
        </authorList>
    </citation>
    <scope>NUCLEOTIDE SEQUENCE</scope>
    <source>
        <strain evidence="1">GSM-AAB239-AS_SAM_17_03QT</strain>
        <tissue evidence="1">Leaf</tissue>
    </source>
</reference>
<name>A0AAX6IJ57_IRIPA</name>
<keyword evidence="1" id="KW-0418">Kinase</keyword>
<dbReference type="EMBL" id="JANAVB010001104">
    <property type="protein sequence ID" value="KAJ6853051.1"/>
    <property type="molecule type" value="Genomic_DNA"/>
</dbReference>
<dbReference type="Proteomes" id="UP001140949">
    <property type="component" value="Unassembled WGS sequence"/>
</dbReference>
<evidence type="ECO:0000313" key="2">
    <source>
        <dbReference type="Proteomes" id="UP001140949"/>
    </source>
</evidence>
<proteinExistence type="predicted"/>
<dbReference type="AlphaFoldDB" id="A0AAX6IJ57"/>
<organism evidence="1 2">
    <name type="scientific">Iris pallida</name>
    <name type="common">Sweet iris</name>
    <dbReference type="NCBI Taxonomy" id="29817"/>
    <lineage>
        <taxon>Eukaryota</taxon>
        <taxon>Viridiplantae</taxon>
        <taxon>Streptophyta</taxon>
        <taxon>Embryophyta</taxon>
        <taxon>Tracheophyta</taxon>
        <taxon>Spermatophyta</taxon>
        <taxon>Magnoliopsida</taxon>
        <taxon>Liliopsida</taxon>
        <taxon>Asparagales</taxon>
        <taxon>Iridaceae</taxon>
        <taxon>Iridoideae</taxon>
        <taxon>Irideae</taxon>
        <taxon>Iris</taxon>
    </lineage>
</organism>